<reference evidence="2 3" key="1">
    <citation type="submission" date="2018-12" db="EMBL/GenBank/DDBJ databases">
        <authorList>
            <consortium name="Pathogen Informatics"/>
        </authorList>
    </citation>
    <scope>NUCLEOTIDE SEQUENCE [LARGE SCALE GENOMIC DNA]</scope>
    <source>
        <strain evidence="2 3">NCTC11214</strain>
    </source>
</reference>
<evidence type="ECO:0000256" key="1">
    <source>
        <dbReference type="SAM" id="MobiDB-lite"/>
    </source>
</evidence>
<dbReference type="Proteomes" id="UP000281391">
    <property type="component" value="Chromosome"/>
</dbReference>
<evidence type="ECO:0000313" key="3">
    <source>
        <dbReference type="Proteomes" id="UP000281391"/>
    </source>
</evidence>
<organism evidence="2 3">
    <name type="scientific">Serratia odorifera</name>
    <dbReference type="NCBI Taxonomy" id="618"/>
    <lineage>
        <taxon>Bacteria</taxon>
        <taxon>Pseudomonadati</taxon>
        <taxon>Pseudomonadota</taxon>
        <taxon>Gammaproteobacteria</taxon>
        <taxon>Enterobacterales</taxon>
        <taxon>Yersiniaceae</taxon>
        <taxon>Serratia</taxon>
    </lineage>
</organism>
<gene>
    <name evidence="2" type="ORF">NCTC11214_00997</name>
</gene>
<feature type="region of interest" description="Disordered" evidence="1">
    <location>
        <begin position="56"/>
        <end position="76"/>
    </location>
</feature>
<sequence length="76" mass="8224">MTISPRLSAAHPRPAACIPARDALALPYRRASRCRAVSEPAPSYRRAVATLAAAGRNKMARPGVSSTLIKQRNKRN</sequence>
<accession>A0A3S5D6X2</accession>
<proteinExistence type="predicted"/>
<protein>
    <submittedName>
        <fullName evidence="2">Uncharacterized protein</fullName>
    </submittedName>
</protein>
<dbReference type="KEGG" id="sof:NCTC11214_00997"/>
<name>A0A3S5D6X2_SEROD</name>
<dbReference type="AlphaFoldDB" id="A0A3S5D6X2"/>
<dbReference type="EMBL" id="LR134117">
    <property type="protein sequence ID" value="VDZ53247.1"/>
    <property type="molecule type" value="Genomic_DNA"/>
</dbReference>
<evidence type="ECO:0000313" key="2">
    <source>
        <dbReference type="EMBL" id="VDZ53247.1"/>
    </source>
</evidence>